<dbReference type="AlphaFoldDB" id="A0A9C7UU24"/>
<evidence type="ECO:0008006" key="4">
    <source>
        <dbReference type="Google" id="ProtNLM"/>
    </source>
</evidence>
<reference evidence="2" key="2">
    <citation type="submission" date="2022-01" db="EMBL/GenBank/DDBJ databases">
        <authorList>
            <person name="Hirooka S."/>
            <person name="Miyagishima S.Y."/>
        </authorList>
    </citation>
    <scope>NUCLEOTIDE SEQUENCE</scope>
    <source>
        <strain evidence="2">NBRC 102759</strain>
    </source>
</reference>
<accession>A0A9C7UU24</accession>
<dbReference type="SUPFAM" id="SSF56815">
    <property type="entry name" value="Sec1/munc18-like (SM) proteins"/>
    <property type="match status" value="1"/>
</dbReference>
<dbReference type="GO" id="GO:0016192">
    <property type="term" value="P:vesicle-mediated transport"/>
    <property type="evidence" value="ECO:0007669"/>
    <property type="project" value="InterPro"/>
</dbReference>
<evidence type="ECO:0000256" key="1">
    <source>
        <dbReference type="ARBA" id="ARBA00009884"/>
    </source>
</evidence>
<name>A0A9C7UU24_9RHOD</name>
<dbReference type="Proteomes" id="UP001061958">
    <property type="component" value="Unassembled WGS sequence"/>
</dbReference>
<reference evidence="2" key="1">
    <citation type="journal article" date="2022" name="Proc. Natl. Acad. Sci. U.S.A.">
        <title>Life cycle and functional genomics of the unicellular red alga Galdieria for elucidating algal and plant evolution and industrial use.</title>
        <authorList>
            <person name="Hirooka S."/>
            <person name="Itabashi T."/>
            <person name="Ichinose T.M."/>
            <person name="Onuma R."/>
            <person name="Fujiwara T."/>
            <person name="Yamashita S."/>
            <person name="Jong L.W."/>
            <person name="Tomita R."/>
            <person name="Iwane A.H."/>
            <person name="Miyagishima S.Y."/>
        </authorList>
    </citation>
    <scope>NUCLEOTIDE SEQUENCE</scope>
    <source>
        <strain evidence="2">NBRC 102759</strain>
    </source>
</reference>
<comment type="similarity">
    <text evidence="1">Belongs to the STXBP/unc-18/SEC1 family.</text>
</comment>
<evidence type="ECO:0000313" key="2">
    <source>
        <dbReference type="EMBL" id="GJQ15551.1"/>
    </source>
</evidence>
<dbReference type="PANTHER" id="PTHR11679">
    <property type="entry name" value="VESICLE PROTEIN SORTING-ASSOCIATED"/>
    <property type="match status" value="1"/>
</dbReference>
<evidence type="ECO:0000313" key="3">
    <source>
        <dbReference type="Proteomes" id="UP001061958"/>
    </source>
</evidence>
<dbReference type="InterPro" id="IPR001619">
    <property type="entry name" value="Sec1-like"/>
</dbReference>
<keyword evidence="3" id="KW-1185">Reference proteome</keyword>
<dbReference type="EMBL" id="BQMJ01000071">
    <property type="protein sequence ID" value="GJQ15551.1"/>
    <property type="molecule type" value="Genomic_DNA"/>
</dbReference>
<dbReference type="InterPro" id="IPR036045">
    <property type="entry name" value="Sec1-like_sf"/>
</dbReference>
<sequence>MSTNKIKEAIRSTYFPLLYSSTIFLDQKAGEILATFVTLEELLSPPVSASGVHLLQSLQSPSLDKKTRESQSNSSLPMECSKAVIMTCEERPGTVKLIERIKKTLQSVEAITLWTNWTEEDAISYERILLDSFSEPKSFVTSSLGILDNLEKEPYERTINELKVYYRTTQVDISYVSFLGVACPLDNLFITASKDSDQWKLLIDQECSQVEGISQLSEPLRSILASIARNIASFYSVTRLRPTKLFSLGPLSKLVVEQFQRCSARANEEMKESLLSQNMSEERDSYLLMVDRACILSEAFHMNESLLDRIFSFYPRRTLDVVSSFSNSFATQLGKLNHQVAKIGNETSHLYSCSQEELEQLYRLCMYGENGQGLVAECRLDREDSHLAKELLMSLVSIDTAEQNISIIRELLVHILQDNDSGDYGSCSLEDLLQNMKETKTRDGKPLSEVYRLVWEMAMVAYTVLESSPLARLWNELKRLMDTIMQSENKNSWIQSSSNLLLSLLDGIQSIVDISLSNSAQTAQSIPTIDMFQSILLLITWVYLTPVFRKLETTEEDILIDTLAHLMDKECENGLECLLCNGIEEWKDIPLWELSHTFIRMNHRKLRRSQEEEQDRELDSSSRLIRRLLSGLASISDMIRSYWREEGETMTLLFRRMISQFPQFRMPSLVHSIGKLKDIREEESFGLKLEYIPSQYLGERLLSGLQRLRTRPFVSGTLQQRTLVVFVVGGIRFSELATVEDFVKEFFSDEFDEVLFGSTHLTNAFEMLYLTLLQCVSHPKD</sequence>
<proteinExistence type="inferred from homology"/>
<gene>
    <name evidence="2" type="ORF">GpartN1_g7342.t1</name>
</gene>
<comment type="caution">
    <text evidence="2">The sequence shown here is derived from an EMBL/GenBank/DDBJ whole genome shotgun (WGS) entry which is preliminary data.</text>
</comment>
<protein>
    <recommendedName>
        <fullName evidence="4">Sec1 family domain-containing protein 2</fullName>
    </recommendedName>
</protein>
<organism evidence="2 3">
    <name type="scientific">Galdieria partita</name>
    <dbReference type="NCBI Taxonomy" id="83374"/>
    <lineage>
        <taxon>Eukaryota</taxon>
        <taxon>Rhodophyta</taxon>
        <taxon>Bangiophyceae</taxon>
        <taxon>Galdieriales</taxon>
        <taxon>Galdieriaceae</taxon>
        <taxon>Galdieria</taxon>
    </lineage>
</organism>